<organism evidence="1 2">
    <name type="scientific">Clostridium symbiosum</name>
    <name type="common">Bacteroides symbiosus</name>
    <dbReference type="NCBI Taxonomy" id="1512"/>
    <lineage>
        <taxon>Bacteria</taxon>
        <taxon>Bacillati</taxon>
        <taxon>Bacillota</taxon>
        <taxon>Clostridia</taxon>
        <taxon>Lachnospirales</taxon>
        <taxon>Lachnospiraceae</taxon>
        <taxon>Otoolea</taxon>
    </lineage>
</organism>
<evidence type="ECO:0000313" key="1">
    <source>
        <dbReference type="EMBL" id="MDB1999211.1"/>
    </source>
</evidence>
<proteinExistence type="predicted"/>
<reference evidence="1" key="1">
    <citation type="submission" date="2023-01" db="EMBL/GenBank/DDBJ databases">
        <title>Human gut microbiome strain richness.</title>
        <authorList>
            <person name="Chen-Liaw A."/>
        </authorList>
    </citation>
    <scope>NUCLEOTIDE SEQUENCE</scope>
    <source>
        <strain evidence="1">B1_m1001713B170214d0_201011</strain>
    </source>
</reference>
<name>A0AAW6ATS3_CLOSY</name>
<comment type="caution">
    <text evidence="1">The sequence shown here is derived from an EMBL/GenBank/DDBJ whole genome shotgun (WGS) entry which is preliminary data.</text>
</comment>
<dbReference type="AlphaFoldDB" id="A0AAW6ATS3"/>
<gene>
    <name evidence="1" type="ORF">PM006_03250</name>
</gene>
<accession>A0AAW6ATS3</accession>
<protein>
    <recommendedName>
        <fullName evidence="3">TFIIB-type zinc ribbon-containing protein</fullName>
    </recommendedName>
</protein>
<evidence type="ECO:0008006" key="3">
    <source>
        <dbReference type="Google" id="ProtNLM"/>
    </source>
</evidence>
<dbReference type="EMBL" id="JAQLGM010000005">
    <property type="protein sequence ID" value="MDB1999211.1"/>
    <property type="molecule type" value="Genomic_DNA"/>
</dbReference>
<dbReference type="GeneID" id="57970013"/>
<sequence length="132" mass="14897">MGRKIMCHECNTVFDEDILKSKNSENTCLVCGANLSGDEKGGKDKLDEHSDWITWWYYGFKKNNGKTTILDDEPIDLDKHGDKVFLIKEFKAAPRDANGSDKAKEILRTYIPDAYAPAAGYATVVRESFKNN</sequence>
<dbReference type="Proteomes" id="UP001300871">
    <property type="component" value="Unassembled WGS sequence"/>
</dbReference>
<dbReference type="RefSeq" id="WP_150028178.1">
    <property type="nucleotide sequence ID" value="NZ_CACRUA010000027.1"/>
</dbReference>
<evidence type="ECO:0000313" key="2">
    <source>
        <dbReference type="Proteomes" id="UP001300871"/>
    </source>
</evidence>